<dbReference type="RefSeq" id="WP_145248122.1">
    <property type="nucleotide sequence ID" value="NZ_CP036278.1"/>
</dbReference>
<sequence>MFLDDSKLFERVKLYARTHNRIVAEHKKLGYGSDGTVWRSRETAIKAIHHEYNYQVERDSYLRLREANVNSVGEFALPRLLNHDDDLMIIELEIVEPPYILDFGKVYLDIPPIYWNDQQIRTNAYEEWQERFDSHWESVAAAMAWLERLGIYYVDPRPSNICTDGLE</sequence>
<organism evidence="1 2">
    <name type="scientific">Aeoliella mucimassa</name>
    <dbReference type="NCBI Taxonomy" id="2527972"/>
    <lineage>
        <taxon>Bacteria</taxon>
        <taxon>Pseudomonadati</taxon>
        <taxon>Planctomycetota</taxon>
        <taxon>Planctomycetia</taxon>
        <taxon>Pirellulales</taxon>
        <taxon>Lacipirellulaceae</taxon>
        <taxon>Aeoliella</taxon>
    </lineage>
</organism>
<protein>
    <recommendedName>
        <fullName evidence="3">Protein kinase domain-containing protein</fullName>
    </recommendedName>
</protein>
<dbReference type="SUPFAM" id="SSF56112">
    <property type="entry name" value="Protein kinase-like (PK-like)"/>
    <property type="match status" value="1"/>
</dbReference>
<accession>A0A518AR03</accession>
<gene>
    <name evidence="1" type="ORF">Pan181_33640</name>
</gene>
<dbReference type="InterPro" id="IPR011009">
    <property type="entry name" value="Kinase-like_dom_sf"/>
</dbReference>
<reference evidence="1 2" key="1">
    <citation type="submission" date="2019-02" db="EMBL/GenBank/DDBJ databases">
        <title>Deep-cultivation of Planctomycetes and their phenomic and genomic characterization uncovers novel biology.</title>
        <authorList>
            <person name="Wiegand S."/>
            <person name="Jogler M."/>
            <person name="Boedeker C."/>
            <person name="Pinto D."/>
            <person name="Vollmers J."/>
            <person name="Rivas-Marin E."/>
            <person name="Kohn T."/>
            <person name="Peeters S.H."/>
            <person name="Heuer A."/>
            <person name="Rast P."/>
            <person name="Oberbeckmann S."/>
            <person name="Bunk B."/>
            <person name="Jeske O."/>
            <person name="Meyerdierks A."/>
            <person name="Storesund J.E."/>
            <person name="Kallscheuer N."/>
            <person name="Luecker S."/>
            <person name="Lage O.M."/>
            <person name="Pohl T."/>
            <person name="Merkel B.J."/>
            <person name="Hornburger P."/>
            <person name="Mueller R.-W."/>
            <person name="Bruemmer F."/>
            <person name="Labrenz M."/>
            <person name="Spormann A.M."/>
            <person name="Op den Camp H."/>
            <person name="Overmann J."/>
            <person name="Amann R."/>
            <person name="Jetten M.S.M."/>
            <person name="Mascher T."/>
            <person name="Medema M.H."/>
            <person name="Devos D.P."/>
            <person name="Kaster A.-K."/>
            <person name="Ovreas L."/>
            <person name="Rohde M."/>
            <person name="Galperin M.Y."/>
            <person name="Jogler C."/>
        </authorList>
    </citation>
    <scope>NUCLEOTIDE SEQUENCE [LARGE SCALE GENOMIC DNA]</scope>
    <source>
        <strain evidence="1 2">Pan181</strain>
    </source>
</reference>
<proteinExistence type="predicted"/>
<dbReference type="EMBL" id="CP036278">
    <property type="protein sequence ID" value="QDU57150.1"/>
    <property type="molecule type" value="Genomic_DNA"/>
</dbReference>
<evidence type="ECO:0000313" key="1">
    <source>
        <dbReference type="EMBL" id="QDU57150.1"/>
    </source>
</evidence>
<evidence type="ECO:0008006" key="3">
    <source>
        <dbReference type="Google" id="ProtNLM"/>
    </source>
</evidence>
<keyword evidence="2" id="KW-1185">Reference proteome</keyword>
<dbReference type="Proteomes" id="UP000315750">
    <property type="component" value="Chromosome"/>
</dbReference>
<name>A0A518AR03_9BACT</name>
<dbReference type="OrthoDB" id="276211at2"/>
<evidence type="ECO:0000313" key="2">
    <source>
        <dbReference type="Proteomes" id="UP000315750"/>
    </source>
</evidence>
<dbReference type="AlphaFoldDB" id="A0A518AR03"/>
<dbReference type="KEGG" id="amuc:Pan181_33640"/>